<dbReference type="Gene3D" id="3.80.10.10">
    <property type="entry name" value="Ribonuclease Inhibitor"/>
    <property type="match status" value="1"/>
</dbReference>
<evidence type="ECO:0000313" key="5">
    <source>
        <dbReference type="Proteomes" id="UP001157418"/>
    </source>
</evidence>
<dbReference type="EMBL" id="CAKMRJ010005523">
    <property type="protein sequence ID" value="CAH1445178.1"/>
    <property type="molecule type" value="Genomic_DNA"/>
</dbReference>
<dbReference type="Pfam" id="PF00560">
    <property type="entry name" value="LRR_1"/>
    <property type="match status" value="2"/>
</dbReference>
<gene>
    <name evidence="4" type="ORF">LVIROSA_LOCUS30956</name>
</gene>
<keyword evidence="3" id="KW-0325">Glycoprotein</keyword>
<protein>
    <recommendedName>
        <fullName evidence="6">Leucine-rich repeat-containing N-terminal plant-type domain-containing protein</fullName>
    </recommendedName>
</protein>
<keyword evidence="2" id="KW-0677">Repeat</keyword>
<dbReference type="AlphaFoldDB" id="A0AAU9P4L3"/>
<evidence type="ECO:0000256" key="1">
    <source>
        <dbReference type="ARBA" id="ARBA00022614"/>
    </source>
</evidence>
<accession>A0AAU9P4L3</accession>
<reference evidence="4 5" key="1">
    <citation type="submission" date="2022-01" db="EMBL/GenBank/DDBJ databases">
        <authorList>
            <person name="Xiong W."/>
            <person name="Schranz E."/>
        </authorList>
    </citation>
    <scope>NUCLEOTIDE SEQUENCE [LARGE SCALE GENOMIC DNA]</scope>
</reference>
<keyword evidence="1" id="KW-0433">Leucine-rich repeat</keyword>
<dbReference type="InterPro" id="IPR001611">
    <property type="entry name" value="Leu-rich_rpt"/>
</dbReference>
<keyword evidence="5" id="KW-1185">Reference proteome</keyword>
<name>A0AAU9P4L3_9ASTR</name>
<dbReference type="GO" id="GO:0033612">
    <property type="term" value="F:receptor serine/threonine kinase binding"/>
    <property type="evidence" value="ECO:0007669"/>
    <property type="project" value="TreeGrafter"/>
</dbReference>
<evidence type="ECO:0008006" key="6">
    <source>
        <dbReference type="Google" id="ProtNLM"/>
    </source>
</evidence>
<evidence type="ECO:0000313" key="4">
    <source>
        <dbReference type="EMBL" id="CAH1445178.1"/>
    </source>
</evidence>
<dbReference type="PANTHER" id="PTHR48056:SF61">
    <property type="entry name" value="PROTEIN KINASE DOMAIN-CONTAINING PROTEIN"/>
    <property type="match status" value="1"/>
</dbReference>
<comment type="caution">
    <text evidence="4">The sequence shown here is derived from an EMBL/GenBank/DDBJ whole genome shotgun (WGS) entry which is preliminary data.</text>
</comment>
<proteinExistence type="predicted"/>
<evidence type="ECO:0000256" key="2">
    <source>
        <dbReference type="ARBA" id="ARBA00022737"/>
    </source>
</evidence>
<sequence length="103" mass="11760">MRKERWVRVGLAVCIGWWWQPVVMVADGSSCWWLKVLSLVSLGIWGPLPNKIQRLNTLEYINLSYNFLYGSIPPTFSRMVSLQSVNLDGNFLNGSFPKGVDQL</sequence>
<dbReference type="InterPro" id="IPR032675">
    <property type="entry name" value="LRR_dom_sf"/>
</dbReference>
<dbReference type="PANTHER" id="PTHR48056">
    <property type="entry name" value="LRR RECEPTOR-LIKE SERINE/THREONINE-PROTEIN KINASE-RELATED"/>
    <property type="match status" value="1"/>
</dbReference>
<organism evidence="4 5">
    <name type="scientific">Lactuca virosa</name>
    <dbReference type="NCBI Taxonomy" id="75947"/>
    <lineage>
        <taxon>Eukaryota</taxon>
        <taxon>Viridiplantae</taxon>
        <taxon>Streptophyta</taxon>
        <taxon>Embryophyta</taxon>
        <taxon>Tracheophyta</taxon>
        <taxon>Spermatophyta</taxon>
        <taxon>Magnoliopsida</taxon>
        <taxon>eudicotyledons</taxon>
        <taxon>Gunneridae</taxon>
        <taxon>Pentapetalae</taxon>
        <taxon>asterids</taxon>
        <taxon>campanulids</taxon>
        <taxon>Asterales</taxon>
        <taxon>Asteraceae</taxon>
        <taxon>Cichorioideae</taxon>
        <taxon>Cichorieae</taxon>
        <taxon>Lactucinae</taxon>
        <taxon>Lactuca</taxon>
    </lineage>
</organism>
<dbReference type="SUPFAM" id="SSF52058">
    <property type="entry name" value="L domain-like"/>
    <property type="match status" value="1"/>
</dbReference>
<evidence type="ECO:0000256" key="3">
    <source>
        <dbReference type="ARBA" id="ARBA00023180"/>
    </source>
</evidence>
<dbReference type="Proteomes" id="UP001157418">
    <property type="component" value="Unassembled WGS sequence"/>
</dbReference>
<dbReference type="InterPro" id="IPR050647">
    <property type="entry name" value="Plant_LRR-RLKs"/>
</dbReference>